<feature type="domain" description="Protein kinase" evidence="1">
    <location>
        <begin position="1"/>
        <end position="113"/>
    </location>
</feature>
<protein>
    <recommendedName>
        <fullName evidence="1">Protein kinase domain-containing protein</fullName>
    </recommendedName>
</protein>
<dbReference type="Proteomes" id="UP000838763">
    <property type="component" value="Unassembled WGS sequence"/>
</dbReference>
<dbReference type="GO" id="GO:0005524">
    <property type="term" value="F:ATP binding"/>
    <property type="evidence" value="ECO:0007669"/>
    <property type="project" value="InterPro"/>
</dbReference>
<dbReference type="SUPFAM" id="SSF56112">
    <property type="entry name" value="Protein kinase-like (PK-like)"/>
    <property type="match status" value="1"/>
</dbReference>
<dbReference type="PROSITE" id="PS50011">
    <property type="entry name" value="PROTEIN_KINASE_DOM"/>
    <property type="match status" value="1"/>
</dbReference>
<sequence>MIVDLLSEGIVDQAVAIVQVVGDHNILNRDVRPDNFIIEQNRSGSYRVFMIDFGLARLRGRDESDRDWGKAKLNRDEEGAVGLVMKKRLAREGFELRFEKSDRYMEWAGGDDE</sequence>
<dbReference type="GO" id="GO:0004672">
    <property type="term" value="F:protein kinase activity"/>
    <property type="evidence" value="ECO:0007669"/>
    <property type="project" value="InterPro"/>
</dbReference>
<dbReference type="OrthoDB" id="5134445at2759"/>
<name>A0A9P1H4T1_9PEZI</name>
<proteinExistence type="predicted"/>
<dbReference type="EMBL" id="CALLCH030000014">
    <property type="protein sequence ID" value="CAI4215955.1"/>
    <property type="molecule type" value="Genomic_DNA"/>
</dbReference>
<dbReference type="InterPro" id="IPR000719">
    <property type="entry name" value="Prot_kinase_dom"/>
</dbReference>
<comment type="caution">
    <text evidence="2">The sequence shown here is derived from an EMBL/GenBank/DDBJ whole genome shotgun (WGS) entry which is preliminary data.</text>
</comment>
<dbReference type="Gene3D" id="1.10.510.10">
    <property type="entry name" value="Transferase(Phosphotransferase) domain 1"/>
    <property type="match status" value="1"/>
</dbReference>
<dbReference type="AlphaFoldDB" id="A0A9P1H4T1"/>
<evidence type="ECO:0000313" key="2">
    <source>
        <dbReference type="EMBL" id="CAI4215955.1"/>
    </source>
</evidence>
<dbReference type="InterPro" id="IPR011009">
    <property type="entry name" value="Kinase-like_dom_sf"/>
</dbReference>
<evidence type="ECO:0000313" key="3">
    <source>
        <dbReference type="Proteomes" id="UP000838763"/>
    </source>
</evidence>
<evidence type="ECO:0000259" key="1">
    <source>
        <dbReference type="PROSITE" id="PS50011"/>
    </source>
</evidence>
<gene>
    <name evidence="2" type="ORF">PPNO1_LOCUS5628</name>
</gene>
<organism evidence="2 3">
    <name type="scientific">Parascedosporium putredinis</name>
    <dbReference type="NCBI Taxonomy" id="1442378"/>
    <lineage>
        <taxon>Eukaryota</taxon>
        <taxon>Fungi</taxon>
        <taxon>Dikarya</taxon>
        <taxon>Ascomycota</taxon>
        <taxon>Pezizomycotina</taxon>
        <taxon>Sordariomycetes</taxon>
        <taxon>Hypocreomycetidae</taxon>
        <taxon>Microascales</taxon>
        <taxon>Microascaceae</taxon>
        <taxon>Parascedosporium</taxon>
    </lineage>
</organism>
<reference evidence="2" key="1">
    <citation type="submission" date="2022-11" db="EMBL/GenBank/DDBJ databases">
        <authorList>
            <person name="Scott C."/>
            <person name="Bruce N."/>
        </authorList>
    </citation>
    <scope>NUCLEOTIDE SEQUENCE</scope>
</reference>
<keyword evidence="3" id="KW-1185">Reference proteome</keyword>
<accession>A0A9P1H4T1</accession>